<organism evidence="1 2">
    <name type="scientific">Aliarcobacter thereius LMG 24486</name>
    <dbReference type="NCBI Taxonomy" id="1032240"/>
    <lineage>
        <taxon>Bacteria</taxon>
        <taxon>Pseudomonadati</taxon>
        <taxon>Campylobacterota</taxon>
        <taxon>Epsilonproteobacteria</taxon>
        <taxon>Campylobacterales</taxon>
        <taxon>Arcobacteraceae</taxon>
        <taxon>Aliarcobacter</taxon>
    </lineage>
</organism>
<evidence type="ECO:0000313" key="2">
    <source>
        <dbReference type="Proteomes" id="UP000092987"/>
    </source>
</evidence>
<dbReference type="Proteomes" id="UP000092987">
    <property type="component" value="Unassembled WGS sequence"/>
</dbReference>
<keyword evidence="2" id="KW-1185">Reference proteome</keyword>
<evidence type="ECO:0000313" key="1">
    <source>
        <dbReference type="EMBL" id="OCL96143.1"/>
    </source>
</evidence>
<accession>A0A1C7WS45</accession>
<gene>
    <name evidence="1" type="ORF">AA347_01634</name>
</gene>
<protein>
    <recommendedName>
        <fullName evidence="3">TonB-dependent receptor</fullName>
    </recommendedName>
</protein>
<evidence type="ECO:0008006" key="3">
    <source>
        <dbReference type="Google" id="ProtNLM"/>
    </source>
</evidence>
<dbReference type="InterPro" id="IPR037066">
    <property type="entry name" value="Plug_dom_sf"/>
</dbReference>
<dbReference type="Gene3D" id="2.170.130.10">
    <property type="entry name" value="TonB-dependent receptor, plug domain"/>
    <property type="match status" value="1"/>
</dbReference>
<dbReference type="EMBL" id="LLKQ01000001">
    <property type="protein sequence ID" value="OCL96143.1"/>
    <property type="molecule type" value="Genomic_DNA"/>
</dbReference>
<dbReference type="RefSeq" id="WP_066390521.1">
    <property type="nucleotide sequence ID" value="NZ_CP035926.1"/>
</dbReference>
<sequence length="114" mass="12100">MDIKLAISVAILFFGNLLSAEEITKLDEINVMEKLEVESQLGKELTVGSKLGLTIKETPASVEVISSKSMEERGDSTVIQAVSKAVGIQGGESGHGSSGNMHQEDLLVILGLLF</sequence>
<reference evidence="1 2" key="1">
    <citation type="submission" date="2015-10" db="EMBL/GenBank/DDBJ databases">
        <authorList>
            <person name="Rovetto F.F."/>
            <person name="Cocolin L.L."/>
            <person name="Illeghems K.K."/>
            <person name="Van Nieuwerbuegh F.F."/>
            <person name="Houf K.K."/>
        </authorList>
    </citation>
    <scope>NUCLEOTIDE SEQUENCE [LARGE SCALE GENOMIC DNA]</scope>
    <source>
        <strain evidence="1 2">LMG 24486</strain>
    </source>
</reference>
<proteinExistence type="predicted"/>
<comment type="caution">
    <text evidence="1">The sequence shown here is derived from an EMBL/GenBank/DDBJ whole genome shotgun (WGS) entry which is preliminary data.</text>
</comment>
<name>A0A1C7WS45_9BACT</name>
<dbReference type="SUPFAM" id="SSF56935">
    <property type="entry name" value="Porins"/>
    <property type="match status" value="1"/>
</dbReference>